<evidence type="ECO:0000256" key="4">
    <source>
        <dbReference type="ARBA" id="ARBA00022840"/>
    </source>
</evidence>
<gene>
    <name evidence="6" type="ORF">E7272_14165</name>
</gene>
<evidence type="ECO:0000313" key="7">
    <source>
        <dbReference type="Proteomes" id="UP000766246"/>
    </source>
</evidence>
<dbReference type="NCBIfam" id="TIGR01613">
    <property type="entry name" value="primase_Cterm"/>
    <property type="match status" value="1"/>
</dbReference>
<proteinExistence type="predicted"/>
<comment type="caution">
    <text evidence="6">The sequence shown here is derived from an EMBL/GenBank/DDBJ whole genome shotgun (WGS) entry which is preliminary data.</text>
</comment>
<organism evidence="6 7">
    <name type="scientific">Pseudobutyrivibrio ruminis</name>
    <dbReference type="NCBI Taxonomy" id="46206"/>
    <lineage>
        <taxon>Bacteria</taxon>
        <taxon>Bacillati</taxon>
        <taxon>Bacillota</taxon>
        <taxon>Clostridia</taxon>
        <taxon>Lachnospirales</taxon>
        <taxon>Lachnospiraceae</taxon>
        <taxon>Pseudobutyrivibrio</taxon>
    </lineage>
</organism>
<dbReference type="InterPro" id="IPR051620">
    <property type="entry name" value="ORF904-like_C"/>
</dbReference>
<keyword evidence="2" id="KW-0378">Hydrolase</keyword>
<dbReference type="Gene3D" id="3.40.50.300">
    <property type="entry name" value="P-loop containing nucleotide triphosphate hydrolases"/>
    <property type="match status" value="1"/>
</dbReference>
<dbReference type="Proteomes" id="UP000766246">
    <property type="component" value="Unassembled WGS sequence"/>
</dbReference>
<evidence type="ECO:0000256" key="3">
    <source>
        <dbReference type="ARBA" id="ARBA00022806"/>
    </source>
</evidence>
<dbReference type="Pfam" id="PF19263">
    <property type="entry name" value="DUF5906"/>
    <property type="match status" value="1"/>
</dbReference>
<evidence type="ECO:0000313" key="6">
    <source>
        <dbReference type="EMBL" id="MBE5920965.1"/>
    </source>
</evidence>
<dbReference type="InterPro" id="IPR004968">
    <property type="entry name" value="DNA_primase/NTPase_C"/>
</dbReference>
<evidence type="ECO:0000256" key="2">
    <source>
        <dbReference type="ARBA" id="ARBA00022801"/>
    </source>
</evidence>
<dbReference type="GO" id="GO:0004386">
    <property type="term" value="F:helicase activity"/>
    <property type="evidence" value="ECO:0007669"/>
    <property type="project" value="UniProtKB-KW"/>
</dbReference>
<dbReference type="GO" id="GO:0016787">
    <property type="term" value="F:hydrolase activity"/>
    <property type="evidence" value="ECO:0007669"/>
    <property type="project" value="UniProtKB-KW"/>
</dbReference>
<reference evidence="6" key="1">
    <citation type="submission" date="2019-04" db="EMBL/GenBank/DDBJ databases">
        <title>Evolution of Biomass-Degrading Anaerobic Consortia Revealed by Metagenomics.</title>
        <authorList>
            <person name="Peng X."/>
        </authorList>
    </citation>
    <scope>NUCLEOTIDE SEQUENCE</scope>
    <source>
        <strain evidence="6">SIG311</strain>
    </source>
</reference>
<dbReference type="PROSITE" id="PS51206">
    <property type="entry name" value="SF3_HELICASE_1"/>
    <property type="match status" value="1"/>
</dbReference>
<protein>
    <submittedName>
        <fullName evidence="6">DNA primase</fullName>
    </submittedName>
</protein>
<dbReference type="PANTHER" id="PTHR35372">
    <property type="entry name" value="ATP BINDING PROTEIN-RELATED"/>
    <property type="match status" value="1"/>
</dbReference>
<dbReference type="InterPro" id="IPR014015">
    <property type="entry name" value="Helicase_SF3_DNA-vir"/>
</dbReference>
<sequence>MESAADDANWFDGKKIDEVAFCNWFITKHPLKYVGGLFYDIDGVMKKERLEKEIVDELKPYVKSALVRKANQIIDALRLEAMCDELPKHTDRVHFKNGTFFLEGGFIPDKEFCSNRLPISYNPNAKSPDTWLKFLDELLYPEDIQTLQEFMGYTFIPTTKAQAMLMLIGSGGEGKSRVGVVCRNLLGDNMNICGINKLSYDRFCPADQEGKLLMIDDDMKMEALSDTGTLKAIVTMEDKMDLERKSQQSYQGYLYVRIMVFGNGALSSLYDKSDGFYRRQITIRVKDKPVGRTDDRNLSEKLAMETEGIALWCLDGLKRLVKNGFHFSISDRTIQNQNEMRIDEDSIMDFFESEGYVEFSPEAIATTKDLYEAYTMWCADNLIKPRSENSFSREIKQRANKLGITYLKNATIGNKTSRGYKGICALHTLKDVPFKNDKGS</sequence>
<dbReference type="EMBL" id="SVER01000067">
    <property type="protein sequence ID" value="MBE5920965.1"/>
    <property type="molecule type" value="Genomic_DNA"/>
</dbReference>
<dbReference type="InterPro" id="IPR014818">
    <property type="entry name" value="Phage/plasmid_primase_P4_C"/>
</dbReference>
<keyword evidence="4" id="KW-0067">ATP-binding</keyword>
<dbReference type="AlphaFoldDB" id="A0A927UEQ0"/>
<keyword evidence="1" id="KW-0547">Nucleotide-binding</keyword>
<keyword evidence="3" id="KW-0347">Helicase</keyword>
<feature type="domain" description="SF3 helicase" evidence="5">
    <location>
        <begin position="142"/>
        <end position="298"/>
    </location>
</feature>
<name>A0A927UEQ0_9FIRM</name>
<dbReference type="Pfam" id="PF08706">
    <property type="entry name" value="D5_N"/>
    <property type="match status" value="1"/>
</dbReference>
<evidence type="ECO:0000259" key="5">
    <source>
        <dbReference type="PROSITE" id="PS51206"/>
    </source>
</evidence>
<dbReference type="InterPro" id="IPR006500">
    <property type="entry name" value="Helicase_put_C_phage/plasmid"/>
</dbReference>
<dbReference type="GO" id="GO:0005524">
    <property type="term" value="F:ATP binding"/>
    <property type="evidence" value="ECO:0007669"/>
    <property type="project" value="UniProtKB-KW"/>
</dbReference>
<dbReference type="InterPro" id="IPR045455">
    <property type="entry name" value="NrS-1_pol-like_helicase"/>
</dbReference>
<dbReference type="InterPro" id="IPR027417">
    <property type="entry name" value="P-loop_NTPase"/>
</dbReference>
<accession>A0A927UEQ0</accession>
<evidence type="ECO:0000256" key="1">
    <source>
        <dbReference type="ARBA" id="ARBA00022741"/>
    </source>
</evidence>
<dbReference type="Pfam" id="PF03288">
    <property type="entry name" value="Pox_D5"/>
    <property type="match status" value="1"/>
</dbReference>
<dbReference type="PANTHER" id="PTHR35372:SF2">
    <property type="entry name" value="SF3 HELICASE DOMAIN-CONTAINING PROTEIN"/>
    <property type="match status" value="1"/>
</dbReference>